<evidence type="ECO:0000256" key="1">
    <source>
        <dbReference type="SAM" id="SignalP"/>
    </source>
</evidence>
<reference evidence="3 4" key="1">
    <citation type="journal article" date="2014" name="Acta Crystallogr. D">
        <title>Structure-based characterization and antifreeze properties of a hyperactive ice-binding protein from the Antarctic bacterium Flavobacterium frigoris PS1.</title>
        <authorList>
            <person name="Do H."/>
            <person name="Kim S.J."/>
            <person name="Kim H.J."/>
            <person name="Lee J.H."/>
        </authorList>
    </citation>
    <scope>NUCLEOTIDE SEQUENCE [LARGE SCALE GENOMIC DNA]</scope>
    <source>
        <strain evidence="3 4">PS1</strain>
    </source>
</reference>
<organism evidence="3 4">
    <name type="scientific">Flavobacterium frigoris (strain PS1)</name>
    <dbReference type="NCBI Taxonomy" id="1086011"/>
    <lineage>
        <taxon>Bacteria</taxon>
        <taxon>Pseudomonadati</taxon>
        <taxon>Bacteroidota</taxon>
        <taxon>Flavobacteriia</taxon>
        <taxon>Flavobacteriales</taxon>
        <taxon>Flavobacteriaceae</taxon>
        <taxon>Flavobacterium</taxon>
    </lineage>
</organism>
<proteinExistence type="predicted"/>
<name>H7FWI3_FLAFP</name>
<feature type="signal peptide" evidence="1">
    <location>
        <begin position="1"/>
        <end position="21"/>
    </location>
</feature>
<evidence type="ECO:0000313" key="4">
    <source>
        <dbReference type="Proteomes" id="UP000005566"/>
    </source>
</evidence>
<dbReference type="PATRIC" id="fig|1086011.3.peg.3458"/>
<dbReference type="InterPro" id="IPR021782">
    <property type="entry name" value="DUF3347"/>
</dbReference>
<dbReference type="Pfam" id="PF11827">
    <property type="entry name" value="DUF3347"/>
    <property type="match status" value="1"/>
</dbReference>
<keyword evidence="1" id="KW-0732">Signal</keyword>
<evidence type="ECO:0000259" key="2">
    <source>
        <dbReference type="Pfam" id="PF11827"/>
    </source>
</evidence>
<accession>H7FWI3</accession>
<feature type="domain" description="DUF3347" evidence="2">
    <location>
        <begin position="54"/>
        <end position="144"/>
    </location>
</feature>
<dbReference type="RefSeq" id="WP_007139708.1">
    <property type="nucleotide sequence ID" value="NZ_AHKF01000037.1"/>
</dbReference>
<evidence type="ECO:0000313" key="3">
    <source>
        <dbReference type="EMBL" id="EIA07136.1"/>
    </source>
</evidence>
<comment type="caution">
    <text evidence="3">The sequence shown here is derived from an EMBL/GenBank/DDBJ whole genome shotgun (WGS) entry which is preliminary data.</text>
</comment>
<dbReference type="AlphaFoldDB" id="H7FWI3"/>
<protein>
    <submittedName>
        <fullName evidence="3">Co/Zn/Cd efflux system membrane fusion protein</fullName>
    </submittedName>
</protein>
<dbReference type="EMBL" id="AHKF01000037">
    <property type="protein sequence ID" value="EIA07136.1"/>
    <property type="molecule type" value="Genomic_DNA"/>
</dbReference>
<dbReference type="OrthoDB" id="5513217at2"/>
<dbReference type="Proteomes" id="UP000005566">
    <property type="component" value="Unassembled WGS sequence"/>
</dbReference>
<dbReference type="STRING" id="1086011.HJ01_03530"/>
<dbReference type="eggNOG" id="COG0845">
    <property type="taxonomic scope" value="Bacteria"/>
</dbReference>
<feature type="chain" id="PRO_5003610079" evidence="1">
    <location>
        <begin position="22"/>
        <end position="188"/>
    </location>
</feature>
<sequence length="188" mass="21138">MKNLKISIAAMVLLTVSLTNAQEKEKMNHDHGNMKMDHSTMKMDKMNNSKAEAVLADYFLLKDALVADDSKKAAQAGAKLMVSLKAFDKTSYSKEEQKELVDIIEDATEHAEHISKSPIAHQREHFKTLSTDITDMVAITGTKNKLYQQFCPMYDKGSAWLSTSNEVKNPYYGSKMLKCGKVQKEINN</sequence>
<keyword evidence="4" id="KW-1185">Reference proteome</keyword>
<gene>
    <name evidence="3" type="ORF">HJ01_03530</name>
</gene>